<name>A0A0R2AAE6_9LACO</name>
<comment type="subcellular location">
    <subcellularLocation>
        <location evidence="1">Cell membrane</location>
        <topology evidence="1">Multi-pass membrane protein</topology>
    </subcellularLocation>
</comment>
<dbReference type="EMBL" id="AYYP01000032">
    <property type="protein sequence ID" value="KRM64430.1"/>
    <property type="molecule type" value="Genomic_DNA"/>
</dbReference>
<dbReference type="Proteomes" id="UP000051008">
    <property type="component" value="Unassembled WGS sequence"/>
</dbReference>
<dbReference type="OrthoDB" id="9768837at2"/>
<dbReference type="GO" id="GO:0140359">
    <property type="term" value="F:ABC-type transporter activity"/>
    <property type="evidence" value="ECO:0007669"/>
    <property type="project" value="InterPro"/>
</dbReference>
<keyword evidence="5 6" id="KW-0472">Membrane</keyword>
<feature type="transmembrane region" description="Helical" evidence="6">
    <location>
        <begin position="20"/>
        <end position="42"/>
    </location>
</feature>
<feature type="transmembrane region" description="Helical" evidence="6">
    <location>
        <begin position="367"/>
        <end position="391"/>
    </location>
</feature>
<feature type="transmembrane region" description="Helical" evidence="6">
    <location>
        <begin position="343"/>
        <end position="361"/>
    </location>
</feature>
<organism evidence="8 9">
    <name type="scientific">Ligilactobacillus agilis DSM 20509</name>
    <dbReference type="NCBI Taxonomy" id="1423718"/>
    <lineage>
        <taxon>Bacteria</taxon>
        <taxon>Bacillati</taxon>
        <taxon>Bacillota</taxon>
        <taxon>Bacilli</taxon>
        <taxon>Lactobacillales</taxon>
        <taxon>Lactobacillaceae</taxon>
        <taxon>Ligilactobacillus</taxon>
    </lineage>
</organism>
<feature type="transmembrane region" description="Helical" evidence="6">
    <location>
        <begin position="179"/>
        <end position="198"/>
    </location>
</feature>
<evidence type="ECO:0000256" key="3">
    <source>
        <dbReference type="ARBA" id="ARBA00022692"/>
    </source>
</evidence>
<protein>
    <recommendedName>
        <fullName evidence="7">ABC-2 type transporter transmembrane domain-containing protein</fullName>
    </recommendedName>
</protein>
<keyword evidence="9" id="KW-1185">Reference proteome</keyword>
<evidence type="ECO:0000256" key="2">
    <source>
        <dbReference type="ARBA" id="ARBA00022475"/>
    </source>
</evidence>
<dbReference type="Pfam" id="PF12698">
    <property type="entry name" value="ABC2_membrane_3"/>
    <property type="match status" value="1"/>
</dbReference>
<evidence type="ECO:0000313" key="8">
    <source>
        <dbReference type="EMBL" id="KRM64430.1"/>
    </source>
</evidence>
<keyword evidence="2" id="KW-1003">Cell membrane</keyword>
<proteinExistence type="predicted"/>
<keyword evidence="4 6" id="KW-1133">Transmembrane helix</keyword>
<feature type="domain" description="ABC-2 type transporter transmembrane" evidence="7">
    <location>
        <begin position="21"/>
        <end position="388"/>
    </location>
</feature>
<evidence type="ECO:0000259" key="7">
    <source>
        <dbReference type="Pfam" id="PF12698"/>
    </source>
</evidence>
<keyword evidence="3 6" id="KW-0812">Transmembrane</keyword>
<dbReference type="InterPro" id="IPR051449">
    <property type="entry name" value="ABC-2_transporter_component"/>
</dbReference>
<dbReference type="GO" id="GO:0005886">
    <property type="term" value="C:plasma membrane"/>
    <property type="evidence" value="ECO:0007669"/>
    <property type="project" value="UniProtKB-SubCell"/>
</dbReference>
<evidence type="ECO:0000256" key="6">
    <source>
        <dbReference type="SAM" id="Phobius"/>
    </source>
</evidence>
<accession>A0A0R2AAE6</accession>
<reference evidence="8 9" key="1">
    <citation type="journal article" date="2015" name="Genome Announc.">
        <title>Expanding the biotechnology potential of lactobacilli through comparative genomics of 213 strains and associated genera.</title>
        <authorList>
            <person name="Sun Z."/>
            <person name="Harris H.M."/>
            <person name="McCann A."/>
            <person name="Guo C."/>
            <person name="Argimon S."/>
            <person name="Zhang W."/>
            <person name="Yang X."/>
            <person name="Jeffery I.B."/>
            <person name="Cooney J.C."/>
            <person name="Kagawa T.F."/>
            <person name="Liu W."/>
            <person name="Song Y."/>
            <person name="Salvetti E."/>
            <person name="Wrobel A."/>
            <person name="Rasinkangas P."/>
            <person name="Parkhill J."/>
            <person name="Rea M.C."/>
            <person name="O'Sullivan O."/>
            <person name="Ritari J."/>
            <person name="Douillard F.P."/>
            <person name="Paul Ross R."/>
            <person name="Yang R."/>
            <person name="Briner A.E."/>
            <person name="Felis G.E."/>
            <person name="de Vos W.M."/>
            <person name="Barrangou R."/>
            <person name="Klaenhammer T.R."/>
            <person name="Caufield P.W."/>
            <person name="Cui Y."/>
            <person name="Zhang H."/>
            <person name="O'Toole P.W."/>
        </authorList>
    </citation>
    <scope>NUCLEOTIDE SEQUENCE [LARGE SCALE GENOMIC DNA]</scope>
    <source>
        <strain evidence="8 9">DSM 20509</strain>
    </source>
</reference>
<sequence length="414" mass="45226">MSKKQIVALGVFSRRLRSASYYWMIFGPLLMCLIIGGINYFVAKSVTKSEPKIAVVANPQVKAALMSLPADGYRLDKKLTLTNQKQIKQALAQKKVDGVLVIKGDFKSARYLYQAGNDKNQPTQVLTAILSKLKSSLAAQKAGLSPKQWQEITAAVPLKTEVIRQSNQKSEDDKQIAKGISFVVVVILFLVVSSYIGIVGSELGNEKSSHLIESLLASVPAREHFSGKMLGIAYLISFQLVTYLLMGGLFYVGLQVAGYGKLVNDLHLEKYLTSFGPQFWLLICLIIVLSLVLYILLAALLASFVSRVEDISQLSSMVGMLVMVPYIFALIAMYAPNVLAVKVLSYLPFIINGPMVVRLALGEASLSAGWIAVGISALAAIGLYFLAVNAYQRNALTYSNKSLFVTLGQALRRK</sequence>
<feature type="transmembrane region" description="Helical" evidence="6">
    <location>
        <begin position="317"/>
        <end position="336"/>
    </location>
</feature>
<dbReference type="RefSeq" id="WP_056976716.1">
    <property type="nucleotide sequence ID" value="NZ_AYYP01000032.1"/>
</dbReference>
<dbReference type="AlphaFoldDB" id="A0A0R2AAE6"/>
<dbReference type="InterPro" id="IPR013525">
    <property type="entry name" value="ABC2_TM"/>
</dbReference>
<dbReference type="PANTHER" id="PTHR30294:SF29">
    <property type="entry name" value="MULTIDRUG ABC TRANSPORTER PERMEASE YBHS-RELATED"/>
    <property type="match status" value="1"/>
</dbReference>
<dbReference type="PANTHER" id="PTHR30294">
    <property type="entry name" value="MEMBRANE COMPONENT OF ABC TRANSPORTER YHHJ-RELATED"/>
    <property type="match status" value="1"/>
</dbReference>
<feature type="transmembrane region" description="Helical" evidence="6">
    <location>
        <begin position="279"/>
        <end position="305"/>
    </location>
</feature>
<evidence type="ECO:0000256" key="1">
    <source>
        <dbReference type="ARBA" id="ARBA00004651"/>
    </source>
</evidence>
<feature type="transmembrane region" description="Helical" evidence="6">
    <location>
        <begin position="232"/>
        <end position="258"/>
    </location>
</feature>
<gene>
    <name evidence="8" type="ORF">FC14_GL001888</name>
</gene>
<evidence type="ECO:0000256" key="5">
    <source>
        <dbReference type="ARBA" id="ARBA00023136"/>
    </source>
</evidence>
<evidence type="ECO:0000313" key="9">
    <source>
        <dbReference type="Proteomes" id="UP000051008"/>
    </source>
</evidence>
<dbReference type="PATRIC" id="fig|1423718.3.peg.1958"/>
<evidence type="ECO:0000256" key="4">
    <source>
        <dbReference type="ARBA" id="ARBA00022989"/>
    </source>
</evidence>
<comment type="caution">
    <text evidence="8">The sequence shown here is derived from an EMBL/GenBank/DDBJ whole genome shotgun (WGS) entry which is preliminary data.</text>
</comment>